<reference evidence="2 3" key="1">
    <citation type="submission" date="2020-08" db="EMBL/GenBank/DDBJ databases">
        <title>Functional genomics of gut bacteria from endangered species of beetles.</title>
        <authorList>
            <person name="Carlos-Shanley C."/>
        </authorList>
    </citation>
    <scope>NUCLEOTIDE SEQUENCE [LARGE SCALE GENOMIC DNA]</scope>
    <source>
        <strain evidence="2 3">S00179</strain>
    </source>
</reference>
<feature type="domain" description="ART-PolyVal-like" evidence="1">
    <location>
        <begin position="27"/>
        <end position="164"/>
    </location>
</feature>
<comment type="caution">
    <text evidence="2">The sequence shown here is derived from an EMBL/GenBank/DDBJ whole genome shotgun (WGS) entry which is preliminary data.</text>
</comment>
<dbReference type="Proteomes" id="UP000566995">
    <property type="component" value="Unassembled WGS sequence"/>
</dbReference>
<evidence type="ECO:0000259" key="1">
    <source>
        <dbReference type="Pfam" id="PF18760"/>
    </source>
</evidence>
<proteinExistence type="predicted"/>
<dbReference type="AlphaFoldDB" id="A0A7W7NZH7"/>
<gene>
    <name evidence="2" type="ORF">HNP46_000043</name>
</gene>
<sequence length="180" mass="19890">MSDVQDTQPKVPARLAKLLAATVVRTADGHPLRVFHGTNGAFVRYRTAPVHTLDKRRLGAYFTASERFARCYGAVVREVYLDIRRPLDLRGKAAADVIAELPVSDRAKAELCSAFKGLDYCHYGLLEALPQVSLRKALEDSGYDGVIYTEGHADAYIAFEARQIIPVPKRKSALEVDLST</sequence>
<organism evidence="2 3">
    <name type="scientific">Pseudomonas nitroreducens</name>
    <dbReference type="NCBI Taxonomy" id="46680"/>
    <lineage>
        <taxon>Bacteria</taxon>
        <taxon>Pseudomonadati</taxon>
        <taxon>Pseudomonadota</taxon>
        <taxon>Gammaproteobacteria</taxon>
        <taxon>Pseudomonadales</taxon>
        <taxon>Pseudomonadaceae</taxon>
        <taxon>Pseudomonas</taxon>
    </lineage>
</organism>
<evidence type="ECO:0000313" key="2">
    <source>
        <dbReference type="EMBL" id="MBB4861232.1"/>
    </source>
</evidence>
<dbReference type="InterPro" id="IPR049522">
    <property type="entry name" value="ART-PolyVal_dom"/>
</dbReference>
<dbReference type="EMBL" id="JACHLI010000001">
    <property type="protein sequence ID" value="MBB4861232.1"/>
    <property type="molecule type" value="Genomic_DNA"/>
</dbReference>
<evidence type="ECO:0000313" key="3">
    <source>
        <dbReference type="Proteomes" id="UP000566995"/>
    </source>
</evidence>
<accession>A0A7W7NZH7</accession>
<name>A0A7W7NZH7_PSENT</name>
<protein>
    <recommendedName>
        <fullName evidence="1">ART-PolyVal-like domain-containing protein</fullName>
    </recommendedName>
</protein>
<dbReference type="Pfam" id="PF18760">
    <property type="entry name" value="ART-PolyVal"/>
    <property type="match status" value="1"/>
</dbReference>
<dbReference type="RefSeq" id="WP_184585508.1">
    <property type="nucleotide sequence ID" value="NZ_JACHLI010000001.1"/>
</dbReference>